<proteinExistence type="predicted"/>
<accession>A0AAF0QEE8</accession>
<keyword evidence="2" id="KW-1185">Reference proteome</keyword>
<dbReference type="Proteomes" id="UP001234989">
    <property type="component" value="Chromosome 3"/>
</dbReference>
<evidence type="ECO:0000313" key="2">
    <source>
        <dbReference type="Proteomes" id="UP001234989"/>
    </source>
</evidence>
<name>A0AAF0QEE8_SOLVR</name>
<gene>
    <name evidence="1" type="ORF">MTR67_015659</name>
</gene>
<sequence>MDNIKILHVRVLQSKRIVAFKKMPIYKIRGIDVDFPYEAYDCQIAYMEKVIQSLQNVLYLSSTFIGF</sequence>
<reference evidence="1" key="1">
    <citation type="submission" date="2023-08" db="EMBL/GenBank/DDBJ databases">
        <title>A de novo genome assembly of Solanum verrucosum Schlechtendal, a Mexican diploid species geographically isolated from the other diploid A-genome species in potato relatives.</title>
        <authorList>
            <person name="Hosaka K."/>
        </authorList>
    </citation>
    <scope>NUCLEOTIDE SEQUENCE</scope>
    <source>
        <tissue evidence="1">Young leaves</tissue>
    </source>
</reference>
<dbReference type="EMBL" id="CP133614">
    <property type="protein sequence ID" value="WMV22274.1"/>
    <property type="molecule type" value="Genomic_DNA"/>
</dbReference>
<dbReference type="AlphaFoldDB" id="A0AAF0QEE8"/>
<organism evidence="1 2">
    <name type="scientific">Solanum verrucosum</name>
    <dbReference type="NCBI Taxonomy" id="315347"/>
    <lineage>
        <taxon>Eukaryota</taxon>
        <taxon>Viridiplantae</taxon>
        <taxon>Streptophyta</taxon>
        <taxon>Embryophyta</taxon>
        <taxon>Tracheophyta</taxon>
        <taxon>Spermatophyta</taxon>
        <taxon>Magnoliopsida</taxon>
        <taxon>eudicotyledons</taxon>
        <taxon>Gunneridae</taxon>
        <taxon>Pentapetalae</taxon>
        <taxon>asterids</taxon>
        <taxon>lamiids</taxon>
        <taxon>Solanales</taxon>
        <taxon>Solanaceae</taxon>
        <taxon>Solanoideae</taxon>
        <taxon>Solaneae</taxon>
        <taxon>Solanum</taxon>
    </lineage>
</organism>
<evidence type="ECO:0000313" key="1">
    <source>
        <dbReference type="EMBL" id="WMV22274.1"/>
    </source>
</evidence>
<protein>
    <submittedName>
        <fullName evidence="1">Uncharacterized protein</fullName>
    </submittedName>
</protein>